<evidence type="ECO:0000256" key="1">
    <source>
        <dbReference type="SAM" id="MobiDB-lite"/>
    </source>
</evidence>
<feature type="region of interest" description="Disordered" evidence="1">
    <location>
        <begin position="1"/>
        <end position="48"/>
    </location>
</feature>
<evidence type="ECO:0000313" key="2">
    <source>
        <dbReference type="EMBL" id="TNN37883.1"/>
    </source>
</evidence>
<organism evidence="2 3">
    <name type="scientific">Liparis tanakae</name>
    <name type="common">Tanaka's snailfish</name>
    <dbReference type="NCBI Taxonomy" id="230148"/>
    <lineage>
        <taxon>Eukaryota</taxon>
        <taxon>Metazoa</taxon>
        <taxon>Chordata</taxon>
        <taxon>Craniata</taxon>
        <taxon>Vertebrata</taxon>
        <taxon>Euteleostomi</taxon>
        <taxon>Actinopterygii</taxon>
        <taxon>Neopterygii</taxon>
        <taxon>Teleostei</taxon>
        <taxon>Neoteleostei</taxon>
        <taxon>Acanthomorphata</taxon>
        <taxon>Eupercaria</taxon>
        <taxon>Perciformes</taxon>
        <taxon>Cottioidei</taxon>
        <taxon>Cottales</taxon>
        <taxon>Liparidae</taxon>
        <taxon>Liparis</taxon>
    </lineage>
</organism>
<reference evidence="2 3" key="1">
    <citation type="submission" date="2019-03" db="EMBL/GenBank/DDBJ databases">
        <title>First draft genome of Liparis tanakae, snailfish: a comprehensive survey of snailfish specific genes.</title>
        <authorList>
            <person name="Kim W."/>
            <person name="Song I."/>
            <person name="Jeong J.-H."/>
            <person name="Kim D."/>
            <person name="Kim S."/>
            <person name="Ryu S."/>
            <person name="Song J.Y."/>
            <person name="Lee S.K."/>
        </authorList>
    </citation>
    <scope>NUCLEOTIDE SEQUENCE [LARGE SCALE GENOMIC DNA]</scope>
    <source>
        <tissue evidence="2">Muscle</tissue>
    </source>
</reference>
<dbReference type="Proteomes" id="UP000314294">
    <property type="component" value="Unassembled WGS sequence"/>
</dbReference>
<dbReference type="EMBL" id="SRLO01001429">
    <property type="protein sequence ID" value="TNN37883.1"/>
    <property type="molecule type" value="Genomic_DNA"/>
</dbReference>
<name>A0A4Z2FAU2_9TELE</name>
<comment type="caution">
    <text evidence="2">The sequence shown here is derived from an EMBL/GenBank/DDBJ whole genome shotgun (WGS) entry which is preliminary data.</text>
</comment>
<accession>A0A4Z2FAU2</accession>
<evidence type="ECO:0000313" key="3">
    <source>
        <dbReference type="Proteomes" id="UP000314294"/>
    </source>
</evidence>
<proteinExistence type="predicted"/>
<feature type="compositionally biased region" description="Polar residues" evidence="1">
    <location>
        <begin position="1"/>
        <end position="11"/>
    </location>
</feature>
<keyword evidence="3" id="KW-1185">Reference proteome</keyword>
<dbReference type="AlphaFoldDB" id="A0A4Z2FAU2"/>
<gene>
    <name evidence="2" type="ORF">EYF80_051945</name>
</gene>
<sequence>MSSEPSPSFDQLSGEGQPARGEACTLAATDGHRPYRPQSRQTGVQRERLYGARCLSGARLSSAHAPPPPPSTLQIRAAIEPRSHSAESSLCSPGRRQTCKGAMPRPRGLCCESGLWEQAQLLSSLSPTLSHSSHPVYLSFTPVSIWSQYPVIPVHWVPSGWLCPNQRAHWGS</sequence>
<protein>
    <submittedName>
        <fullName evidence="2">Uncharacterized protein</fullName>
    </submittedName>
</protein>
<feature type="region of interest" description="Disordered" evidence="1">
    <location>
        <begin position="83"/>
        <end position="102"/>
    </location>
</feature>